<gene>
    <name evidence="1" type="ORF">UV8b_01734</name>
</gene>
<proteinExistence type="predicted"/>
<dbReference type="Proteomes" id="UP000027002">
    <property type="component" value="Chromosome 1"/>
</dbReference>
<dbReference type="AlphaFoldDB" id="A0A8E5MEN7"/>
<organism evidence="1 2">
    <name type="scientific">Ustilaginoidea virens</name>
    <name type="common">Rice false smut fungus</name>
    <name type="synonym">Villosiclava virens</name>
    <dbReference type="NCBI Taxonomy" id="1159556"/>
    <lineage>
        <taxon>Eukaryota</taxon>
        <taxon>Fungi</taxon>
        <taxon>Dikarya</taxon>
        <taxon>Ascomycota</taxon>
        <taxon>Pezizomycotina</taxon>
        <taxon>Sordariomycetes</taxon>
        <taxon>Hypocreomycetidae</taxon>
        <taxon>Hypocreales</taxon>
        <taxon>Clavicipitaceae</taxon>
        <taxon>Ustilaginoidea</taxon>
    </lineage>
</organism>
<dbReference type="GeneID" id="66062512"/>
<evidence type="ECO:0000313" key="2">
    <source>
        <dbReference type="Proteomes" id="UP000027002"/>
    </source>
</evidence>
<evidence type="ECO:0000313" key="1">
    <source>
        <dbReference type="EMBL" id="QUC17493.1"/>
    </source>
</evidence>
<dbReference type="EMBL" id="CP072753">
    <property type="protein sequence ID" value="QUC17493.1"/>
    <property type="molecule type" value="Genomic_DNA"/>
</dbReference>
<reference evidence="1" key="1">
    <citation type="submission" date="2020-03" db="EMBL/GenBank/DDBJ databases">
        <title>A mixture of massive structural variations and highly conserved coding sequences in Ustilaginoidea virens genome.</title>
        <authorList>
            <person name="Zhang K."/>
            <person name="Zhao Z."/>
            <person name="Zhang Z."/>
            <person name="Li Y."/>
            <person name="Hsiang T."/>
            <person name="Sun W."/>
        </authorList>
    </citation>
    <scope>NUCLEOTIDE SEQUENCE</scope>
    <source>
        <strain evidence="1">UV-8b</strain>
    </source>
</reference>
<dbReference type="KEGG" id="uvi:66062512"/>
<sequence length="98" mass="10789">MPPPPVHSSLASFAELVEQRHHDGQARQLFPSDGSIAVRDEEQLIDQNLQACKGSIIGIISIRRRLSQSLYSSMKDSYSVRRACASNISQLRAGHASD</sequence>
<accession>A0A8E5MEN7</accession>
<dbReference type="RefSeq" id="XP_042995166.1">
    <property type="nucleotide sequence ID" value="XM_043139232.1"/>
</dbReference>
<name>A0A8E5MEN7_USTVR</name>
<keyword evidence="2" id="KW-1185">Reference proteome</keyword>
<protein>
    <submittedName>
        <fullName evidence="1">Uncharacterized protein</fullName>
    </submittedName>
</protein>